<evidence type="ECO:0000256" key="7">
    <source>
        <dbReference type="ARBA" id="ARBA00023229"/>
    </source>
</evidence>
<dbReference type="GO" id="GO:0051484">
    <property type="term" value="P:isopentenyl diphosphate biosynthetic process, methylerythritol 4-phosphate pathway involved in terpenoid biosynthetic process"/>
    <property type="evidence" value="ECO:0007669"/>
    <property type="project" value="TreeGrafter"/>
</dbReference>
<evidence type="ECO:0000256" key="9">
    <source>
        <dbReference type="HAMAP-Rule" id="MF_00183"/>
    </source>
</evidence>
<feature type="binding site" evidence="9">
    <location>
        <position position="141"/>
    </location>
    <ligand>
        <name>NADPH</name>
        <dbReference type="ChEBI" id="CHEBI:57783"/>
    </ligand>
</feature>
<dbReference type="EMBL" id="JAMOIM010000015">
    <property type="protein sequence ID" value="MCW6510393.1"/>
    <property type="molecule type" value="Genomic_DNA"/>
</dbReference>
<dbReference type="Gene3D" id="1.10.1740.10">
    <property type="match status" value="1"/>
</dbReference>
<dbReference type="RefSeq" id="WP_282586768.1">
    <property type="nucleotide sequence ID" value="NZ_JAMOIM010000015.1"/>
</dbReference>
<keyword evidence="3 9" id="KW-0479">Metal-binding</keyword>
<gene>
    <name evidence="9 13" type="primary">dxr</name>
    <name evidence="13" type="ORF">M8523_20450</name>
</gene>
<feature type="binding site" evidence="9">
    <location>
        <position position="220"/>
    </location>
    <ligand>
        <name>NADPH</name>
        <dbReference type="ChEBI" id="CHEBI:57783"/>
    </ligand>
</feature>
<evidence type="ECO:0000313" key="13">
    <source>
        <dbReference type="EMBL" id="MCW6510393.1"/>
    </source>
</evidence>
<feature type="binding site" evidence="9">
    <location>
        <position position="165"/>
    </location>
    <ligand>
        <name>Mn(2+)</name>
        <dbReference type="ChEBI" id="CHEBI:29035"/>
    </ligand>
</feature>
<dbReference type="EC" id="1.1.1.267" evidence="9"/>
<feature type="binding site" evidence="9">
    <location>
        <position position="30"/>
    </location>
    <ligand>
        <name>NADPH</name>
        <dbReference type="ChEBI" id="CHEBI:57783"/>
    </ligand>
</feature>
<dbReference type="NCBIfam" id="TIGR00243">
    <property type="entry name" value="Dxr"/>
    <property type="match status" value="1"/>
</dbReference>
<dbReference type="SUPFAM" id="SSF55347">
    <property type="entry name" value="Glyceraldehyde-3-phosphate dehydrogenase-like, C-terminal domain"/>
    <property type="match status" value="1"/>
</dbReference>
<comment type="caution">
    <text evidence="13">The sequence shown here is derived from an EMBL/GenBank/DDBJ whole genome shotgun (WGS) entry which is preliminary data.</text>
</comment>
<dbReference type="InterPro" id="IPR013644">
    <property type="entry name" value="DXP_reductoisomerase_C"/>
</dbReference>
<evidence type="ECO:0000256" key="6">
    <source>
        <dbReference type="ARBA" id="ARBA00023211"/>
    </source>
</evidence>
<dbReference type="Pfam" id="PF08436">
    <property type="entry name" value="DXP_redisom_C"/>
    <property type="match status" value="1"/>
</dbReference>
<organism evidence="13 14">
    <name type="scientific">Lichenifustis flavocetrariae</name>
    <dbReference type="NCBI Taxonomy" id="2949735"/>
    <lineage>
        <taxon>Bacteria</taxon>
        <taxon>Pseudomonadati</taxon>
        <taxon>Pseudomonadota</taxon>
        <taxon>Alphaproteobacteria</taxon>
        <taxon>Hyphomicrobiales</taxon>
        <taxon>Lichenihabitantaceae</taxon>
        <taxon>Lichenifustis</taxon>
    </lineage>
</organism>
<dbReference type="Pfam" id="PF13288">
    <property type="entry name" value="DXPR_C"/>
    <property type="match status" value="1"/>
</dbReference>
<feature type="binding site" evidence="9">
    <location>
        <position position="227"/>
    </location>
    <ligand>
        <name>1-deoxy-D-xylulose 5-phosphate</name>
        <dbReference type="ChEBI" id="CHEBI:57792"/>
    </ligand>
</feature>
<feature type="binding site" evidence="9">
    <location>
        <position position="29"/>
    </location>
    <ligand>
        <name>NADPH</name>
        <dbReference type="ChEBI" id="CHEBI:57783"/>
    </ligand>
</feature>
<evidence type="ECO:0000256" key="2">
    <source>
        <dbReference type="ARBA" id="ARBA00006825"/>
    </source>
</evidence>
<keyword evidence="4 9" id="KW-0521">NADP</keyword>
<keyword evidence="5 9" id="KW-0560">Oxidoreductase</keyword>
<dbReference type="InterPro" id="IPR026877">
    <property type="entry name" value="DXPR_C"/>
</dbReference>
<proteinExistence type="inferred from homology"/>
<dbReference type="InterPro" id="IPR013512">
    <property type="entry name" value="DXP_reductoisomerase_N"/>
</dbReference>
<dbReference type="HAMAP" id="MF_00183">
    <property type="entry name" value="DXP_reductoisom"/>
    <property type="match status" value="1"/>
</dbReference>
<feature type="binding site" evidence="9">
    <location>
        <position position="28"/>
    </location>
    <ligand>
        <name>NADPH</name>
        <dbReference type="ChEBI" id="CHEBI:57783"/>
    </ligand>
</feature>
<dbReference type="SUPFAM" id="SSF51735">
    <property type="entry name" value="NAD(P)-binding Rossmann-fold domains"/>
    <property type="match status" value="1"/>
</dbReference>
<dbReference type="Proteomes" id="UP001165667">
    <property type="component" value="Unassembled WGS sequence"/>
</dbReference>
<dbReference type="InterPro" id="IPR036291">
    <property type="entry name" value="NAD(P)-bd_dom_sf"/>
</dbReference>
<dbReference type="GO" id="GO:0070402">
    <property type="term" value="F:NADPH binding"/>
    <property type="evidence" value="ECO:0007669"/>
    <property type="project" value="InterPro"/>
</dbReference>
<feature type="binding site" evidence="9">
    <location>
        <position position="140"/>
    </location>
    <ligand>
        <name>1-deoxy-D-xylulose 5-phosphate</name>
        <dbReference type="ChEBI" id="CHEBI:57792"/>
    </ligand>
</feature>
<dbReference type="FunFam" id="3.40.50.720:FF:000045">
    <property type="entry name" value="1-deoxy-D-xylulose 5-phosphate reductoisomerase"/>
    <property type="match status" value="1"/>
</dbReference>
<keyword evidence="7 9" id="KW-0414">Isoprene biosynthesis</keyword>
<feature type="binding site" evidence="9">
    <location>
        <position position="167"/>
    </location>
    <ligand>
        <name>1-deoxy-D-xylulose 5-phosphate</name>
        <dbReference type="ChEBI" id="CHEBI:57792"/>
    </ligand>
</feature>
<sequence length="403" mass="40990">MSMVQGANATGVRGGEAPRRSVSILGATGSIGRSTAQVLGLQRARFTVAAVAGGRDGDGLGRVAIELGARFAAVADPAGYESLKTRLAGTGIEAAAGPQAVVEAALRPADVVIAAIAGTAGVAPTIAAIEAGRTVALANKETLVCAGGPAMRAAAASGARLLPLDSEHNAIFQALGDADWTTIETMTLTASGGPFRTWTAERIASATKAEALAHPNWAMGPKVTIDSAGLMNKGLELVEAYHLFGVAAERLKVVVHPQSVVHGLVSFADGSVTAGLALPDMRVPIAHCLSYPERIESGARKLDLAAVGSLTFEAPDLVRFPALRLAMEALAAGQGLPTVLNAANEIAVQAFVDGRITFGQIAVVVERACEAALAAGVAREPADVSEALAIDHRTRQLAAGLLD</sequence>
<evidence type="ECO:0000256" key="1">
    <source>
        <dbReference type="ARBA" id="ARBA00005094"/>
    </source>
</evidence>
<feature type="binding site" evidence="9">
    <location>
        <position position="191"/>
    </location>
    <ligand>
        <name>1-deoxy-D-xylulose 5-phosphate</name>
        <dbReference type="ChEBI" id="CHEBI:57792"/>
    </ligand>
</feature>
<reference evidence="13" key="1">
    <citation type="submission" date="2022-05" db="EMBL/GenBank/DDBJ databases">
        <authorList>
            <person name="Pankratov T."/>
        </authorList>
    </citation>
    <scope>NUCLEOTIDE SEQUENCE</scope>
    <source>
        <strain evidence="13">BP6-180914</strain>
    </source>
</reference>
<evidence type="ECO:0000259" key="10">
    <source>
        <dbReference type="Pfam" id="PF02670"/>
    </source>
</evidence>
<dbReference type="InterPro" id="IPR003821">
    <property type="entry name" value="DXP_reductoisomerase"/>
</dbReference>
<feature type="binding site" evidence="9">
    <location>
        <position position="55"/>
    </location>
    <ligand>
        <name>NADPH</name>
        <dbReference type="ChEBI" id="CHEBI:57783"/>
    </ligand>
</feature>
<feature type="domain" description="DXP reductoisomerase C-terminal" evidence="12">
    <location>
        <begin position="276"/>
        <end position="396"/>
    </location>
</feature>
<feature type="domain" description="1-deoxy-D-xylulose 5-phosphate reductoisomerase N-terminal" evidence="10">
    <location>
        <begin position="22"/>
        <end position="147"/>
    </location>
</feature>
<comment type="catalytic activity">
    <reaction evidence="8">
        <text>2-C-methyl-D-erythritol 4-phosphate + NADP(+) = 1-deoxy-D-xylulose 5-phosphate + NADPH + H(+)</text>
        <dbReference type="Rhea" id="RHEA:13717"/>
        <dbReference type="ChEBI" id="CHEBI:15378"/>
        <dbReference type="ChEBI" id="CHEBI:57783"/>
        <dbReference type="ChEBI" id="CHEBI:57792"/>
        <dbReference type="ChEBI" id="CHEBI:58262"/>
        <dbReference type="ChEBI" id="CHEBI:58349"/>
        <dbReference type="EC" id="1.1.1.267"/>
    </reaction>
    <physiologicalReaction direction="right-to-left" evidence="8">
        <dbReference type="Rhea" id="RHEA:13719"/>
    </physiologicalReaction>
</comment>
<dbReference type="SUPFAM" id="SSF69055">
    <property type="entry name" value="1-deoxy-D-xylulose-5-phosphate reductoisomerase, C-terminal domain"/>
    <property type="match status" value="1"/>
</dbReference>
<dbReference type="GO" id="GO:0030145">
    <property type="term" value="F:manganese ion binding"/>
    <property type="evidence" value="ECO:0007669"/>
    <property type="project" value="TreeGrafter"/>
</dbReference>
<feature type="binding site" evidence="9">
    <location>
        <position position="31"/>
    </location>
    <ligand>
        <name>NADPH</name>
        <dbReference type="ChEBI" id="CHEBI:57783"/>
    </ligand>
</feature>
<feature type="binding site" evidence="9">
    <location>
        <position position="167"/>
    </location>
    <ligand>
        <name>Mn(2+)</name>
        <dbReference type="ChEBI" id="CHEBI:29035"/>
    </ligand>
</feature>
<comment type="pathway">
    <text evidence="1 9">Isoprenoid biosynthesis; isopentenyl diphosphate biosynthesis via DXP pathway; isopentenyl diphosphate from 1-deoxy-D-xylulose 5-phosphate: step 1/6.</text>
</comment>
<evidence type="ECO:0000313" key="14">
    <source>
        <dbReference type="Proteomes" id="UP001165667"/>
    </source>
</evidence>
<comment type="similarity">
    <text evidence="2 9">Belongs to the DXR family.</text>
</comment>
<dbReference type="AlphaFoldDB" id="A0AA41Z097"/>
<keyword evidence="6 9" id="KW-0464">Manganese</keyword>
<feature type="binding site" evidence="9">
    <location>
        <position position="54"/>
    </location>
    <ligand>
        <name>NADPH</name>
        <dbReference type="ChEBI" id="CHEBI:57783"/>
    </ligand>
</feature>
<protein>
    <recommendedName>
        <fullName evidence="9">1-deoxy-D-xylulose 5-phosphate reductoisomerase</fullName>
        <shortName evidence="9">DXP reductoisomerase</shortName>
        <ecNumber evidence="9">1.1.1.267</ecNumber>
    </recommendedName>
    <alternativeName>
        <fullName evidence="9">1-deoxyxylulose-5-phosphate reductoisomerase</fullName>
    </alternativeName>
    <alternativeName>
        <fullName evidence="9">2-C-methyl-D-erythritol 4-phosphate synthase</fullName>
    </alternativeName>
</protein>
<dbReference type="GO" id="GO:0030604">
    <property type="term" value="F:1-deoxy-D-xylulose-5-phosphate reductoisomerase activity"/>
    <property type="evidence" value="ECO:0007669"/>
    <property type="project" value="UniProtKB-UniRule"/>
</dbReference>
<dbReference type="PIRSF" id="PIRSF006205">
    <property type="entry name" value="Dxp_reductismrs"/>
    <property type="match status" value="1"/>
</dbReference>
<dbReference type="PANTHER" id="PTHR30525">
    <property type="entry name" value="1-DEOXY-D-XYLULOSE 5-PHOSPHATE REDUCTOISOMERASE"/>
    <property type="match status" value="1"/>
</dbReference>
<feature type="domain" description="1-deoxy-D-xylulose 5-phosphate reductoisomerase C-terminal" evidence="11">
    <location>
        <begin position="161"/>
        <end position="244"/>
    </location>
</feature>
<comment type="cofactor">
    <cofactor evidence="9">
        <name>Mg(2+)</name>
        <dbReference type="ChEBI" id="CHEBI:18420"/>
    </cofactor>
    <cofactor evidence="9">
        <name>Mn(2+)</name>
        <dbReference type="ChEBI" id="CHEBI:29035"/>
    </cofactor>
</comment>
<evidence type="ECO:0000256" key="3">
    <source>
        <dbReference type="ARBA" id="ARBA00022723"/>
    </source>
</evidence>
<comment type="function">
    <text evidence="9">Catalyzes the NADPH-dependent rearrangement and reduction of 1-deoxy-D-xylulose-5-phosphate (DXP) to 2-C-methyl-D-erythritol 4-phosphate (MEP).</text>
</comment>
<evidence type="ECO:0000256" key="4">
    <source>
        <dbReference type="ARBA" id="ARBA00022857"/>
    </source>
</evidence>
<evidence type="ECO:0000256" key="8">
    <source>
        <dbReference type="ARBA" id="ARBA00048543"/>
    </source>
</evidence>
<feature type="binding site" evidence="9">
    <location>
        <position position="232"/>
    </location>
    <ligand>
        <name>1-deoxy-D-xylulose 5-phosphate</name>
        <dbReference type="ChEBI" id="CHEBI:57792"/>
    </ligand>
</feature>
<evidence type="ECO:0000259" key="11">
    <source>
        <dbReference type="Pfam" id="PF08436"/>
    </source>
</evidence>
<evidence type="ECO:0000259" key="12">
    <source>
        <dbReference type="Pfam" id="PF13288"/>
    </source>
</evidence>
<feature type="binding site" evidence="9">
    <location>
        <position position="233"/>
    </location>
    <ligand>
        <name>1-deoxy-D-xylulose 5-phosphate</name>
        <dbReference type="ChEBI" id="CHEBI:57792"/>
    </ligand>
</feature>
<feature type="binding site" evidence="9">
    <location>
        <position position="139"/>
    </location>
    <ligand>
        <name>NADPH</name>
        <dbReference type="ChEBI" id="CHEBI:57783"/>
    </ligand>
</feature>
<name>A0AA41Z097_9HYPH</name>
<dbReference type="Pfam" id="PF02670">
    <property type="entry name" value="DXP_reductoisom"/>
    <property type="match status" value="1"/>
</dbReference>
<keyword evidence="9" id="KW-0460">Magnesium</keyword>
<comment type="caution">
    <text evidence="9">Lacks conserved residue(s) required for the propagation of feature annotation.</text>
</comment>
<dbReference type="InterPro" id="IPR036169">
    <property type="entry name" value="DXPR_C_sf"/>
</dbReference>
<dbReference type="Gene3D" id="3.40.50.720">
    <property type="entry name" value="NAD(P)-binding Rossmann-like Domain"/>
    <property type="match status" value="1"/>
</dbReference>
<feature type="binding site" evidence="9">
    <location>
        <position position="236"/>
    </location>
    <ligand>
        <name>Mn(2+)</name>
        <dbReference type="ChEBI" id="CHEBI:29035"/>
    </ligand>
</feature>
<dbReference type="PANTHER" id="PTHR30525:SF0">
    <property type="entry name" value="1-DEOXY-D-XYLULOSE 5-PHOSPHATE REDUCTOISOMERASE, CHLOROPLASTIC"/>
    <property type="match status" value="1"/>
</dbReference>
<keyword evidence="14" id="KW-1185">Reference proteome</keyword>
<evidence type="ECO:0000256" key="5">
    <source>
        <dbReference type="ARBA" id="ARBA00023002"/>
    </source>
</evidence>
<accession>A0AA41Z097</accession>
<feature type="binding site" evidence="9">
    <location>
        <position position="166"/>
    </location>
    <ligand>
        <name>1-deoxy-D-xylulose 5-phosphate</name>
        <dbReference type="ChEBI" id="CHEBI:57792"/>
    </ligand>
</feature>
<feature type="binding site" evidence="9">
    <location>
        <position position="214"/>
    </location>
    <ligand>
        <name>1-deoxy-D-xylulose 5-phosphate</name>
        <dbReference type="ChEBI" id="CHEBI:57792"/>
    </ligand>
</feature>
<feature type="binding site" evidence="9">
    <location>
        <position position="236"/>
    </location>
    <ligand>
        <name>1-deoxy-D-xylulose 5-phosphate</name>
        <dbReference type="ChEBI" id="CHEBI:57792"/>
    </ligand>
</feature>